<sequence>MYSDVVDDPIPAAEAPLSDAKGNRNKRWEPQEGASIILDKLHVFGVTKMNTSEIVMYFSDLCSGNALTEGDVEMDTGGATEKEEIGVEWLDDHSCNVRCGTEDRAKAAMEHPTTTKVGDPWVLSELIELEGKKPFRLSFRLATDKDVKQAGRTWRDSQFYRQNLSKKGYDCDGHKLAPRGIDLKPRKGRRRGRSRSRSPLGGRVEVDEEELARRARRKERFGVVDSRHEGKAEEYDDDGTGSSSEEDWTKKDGRTMGILRNDDEDTPPEDQSASQ</sequence>
<feature type="compositionally biased region" description="Basic and acidic residues" evidence="1">
    <location>
        <begin position="171"/>
        <end position="185"/>
    </location>
</feature>
<reference evidence="2 3" key="1">
    <citation type="submission" date="2008-07" db="EMBL/GenBank/DDBJ databases">
        <authorList>
            <person name="El-Sayed N."/>
            <person name="Caler E."/>
            <person name="Inman J."/>
            <person name="Amedeo P."/>
            <person name="Hass B."/>
            <person name="Wortman J."/>
        </authorList>
    </citation>
    <scope>NUCLEOTIDE SEQUENCE [LARGE SCALE GENOMIC DNA]</scope>
    <source>
        <strain evidence="3">ATCC 50983 / TXsc</strain>
    </source>
</reference>
<dbReference type="OMA" id="ANEMSNR"/>
<dbReference type="PANTHER" id="PTHR16291">
    <property type="entry name" value="NUCLEAR CAP-BINDING PROTEIN SUBUNIT 3"/>
    <property type="match status" value="1"/>
</dbReference>
<dbReference type="GO" id="GO:0000340">
    <property type="term" value="F:RNA 7-methylguanosine cap binding"/>
    <property type="evidence" value="ECO:0007669"/>
    <property type="project" value="InterPro"/>
</dbReference>
<dbReference type="InterPro" id="IPR019416">
    <property type="entry name" value="NCBP3"/>
</dbReference>
<dbReference type="PANTHER" id="PTHR16291:SF0">
    <property type="entry name" value="NUCLEAR CAP-BINDING PROTEIN SUBUNIT 3"/>
    <property type="match status" value="1"/>
</dbReference>
<protein>
    <submittedName>
        <fullName evidence="2">Uncharacterized protein</fullName>
    </submittedName>
</protein>
<evidence type="ECO:0000313" key="2">
    <source>
        <dbReference type="EMBL" id="EER12214.1"/>
    </source>
</evidence>
<feature type="region of interest" description="Disordered" evidence="1">
    <location>
        <begin position="171"/>
        <end position="275"/>
    </location>
</feature>
<keyword evidence="3" id="KW-1185">Reference proteome</keyword>
<gene>
    <name evidence="2" type="ORF">Pmar_PMAR016613</name>
</gene>
<dbReference type="InParanoid" id="C5KTN5"/>
<dbReference type="Proteomes" id="UP000007800">
    <property type="component" value="Unassembled WGS sequence"/>
</dbReference>
<organism evidence="3">
    <name type="scientific">Perkinsus marinus (strain ATCC 50983 / TXsc)</name>
    <dbReference type="NCBI Taxonomy" id="423536"/>
    <lineage>
        <taxon>Eukaryota</taxon>
        <taxon>Sar</taxon>
        <taxon>Alveolata</taxon>
        <taxon>Perkinsozoa</taxon>
        <taxon>Perkinsea</taxon>
        <taxon>Perkinsida</taxon>
        <taxon>Perkinsidae</taxon>
        <taxon>Perkinsus</taxon>
    </lineage>
</organism>
<accession>C5KTN5</accession>
<dbReference type="GO" id="GO:0005634">
    <property type="term" value="C:nucleus"/>
    <property type="evidence" value="ECO:0007669"/>
    <property type="project" value="TreeGrafter"/>
</dbReference>
<dbReference type="Pfam" id="PF10309">
    <property type="entry name" value="NCBP3"/>
    <property type="match status" value="1"/>
</dbReference>
<evidence type="ECO:0000256" key="1">
    <source>
        <dbReference type="SAM" id="MobiDB-lite"/>
    </source>
</evidence>
<dbReference type="GeneID" id="9061290"/>
<feature type="compositionally biased region" description="Basic residues" evidence="1">
    <location>
        <begin position="186"/>
        <end position="196"/>
    </location>
</feature>
<dbReference type="OrthoDB" id="422106at2759"/>
<dbReference type="GO" id="GO:0003729">
    <property type="term" value="F:mRNA binding"/>
    <property type="evidence" value="ECO:0007669"/>
    <property type="project" value="InterPro"/>
</dbReference>
<dbReference type="EMBL" id="GG676169">
    <property type="protein sequence ID" value="EER12214.1"/>
    <property type="molecule type" value="Genomic_DNA"/>
</dbReference>
<feature type="region of interest" description="Disordered" evidence="1">
    <location>
        <begin position="1"/>
        <end position="28"/>
    </location>
</feature>
<proteinExistence type="predicted"/>
<evidence type="ECO:0000313" key="3">
    <source>
        <dbReference type="Proteomes" id="UP000007800"/>
    </source>
</evidence>
<feature type="compositionally biased region" description="Basic and acidic residues" evidence="1">
    <location>
        <begin position="220"/>
        <end position="233"/>
    </location>
</feature>
<dbReference type="AlphaFoldDB" id="C5KTN5"/>
<name>C5KTN5_PERM5</name>
<dbReference type="RefSeq" id="XP_002780419.1">
    <property type="nucleotide sequence ID" value="XM_002780373.1"/>
</dbReference>